<feature type="domain" description="BTB" evidence="1">
    <location>
        <begin position="16"/>
        <end position="84"/>
    </location>
</feature>
<evidence type="ECO:0000259" key="1">
    <source>
        <dbReference type="PROSITE" id="PS50097"/>
    </source>
</evidence>
<comment type="caution">
    <text evidence="2">The sequence shown here is derived from an EMBL/GenBank/DDBJ whole genome shotgun (WGS) entry which is preliminary data.</text>
</comment>
<dbReference type="InterPro" id="IPR011333">
    <property type="entry name" value="SKP1/BTB/POZ_sf"/>
</dbReference>
<dbReference type="Proteomes" id="UP000596742">
    <property type="component" value="Unassembled WGS sequence"/>
</dbReference>
<organism evidence="2 3">
    <name type="scientific">Mytilus galloprovincialis</name>
    <name type="common">Mediterranean mussel</name>
    <dbReference type="NCBI Taxonomy" id="29158"/>
    <lineage>
        <taxon>Eukaryota</taxon>
        <taxon>Metazoa</taxon>
        <taxon>Spiralia</taxon>
        <taxon>Lophotrochozoa</taxon>
        <taxon>Mollusca</taxon>
        <taxon>Bivalvia</taxon>
        <taxon>Autobranchia</taxon>
        <taxon>Pteriomorphia</taxon>
        <taxon>Mytilida</taxon>
        <taxon>Mytiloidea</taxon>
        <taxon>Mytilidae</taxon>
        <taxon>Mytilinae</taxon>
        <taxon>Mytilus</taxon>
    </lineage>
</organism>
<sequence length="264" mass="31488">MDDSVLHDFTQPDQLSDLTLIVQGTNLFVHKSYLAEWSGVWRRMFLEDYGNPEEAKEIFLSDKKLNEITELLHCIYATQKPISEENVSYLLELSDEYEIERIKKRCEEFLLNQERSIQSLYLAQKHGLKILFKVSFEFAKTRTVEELESSSEYKLLDKDVVIKIYSEKVNMMRNYANDLRQSESRLEITCDKLKVEKENMKRSLQLVQDIWTTPNKRCYKHITEEKFDFSCSDCNDKVRWEIRRLCVEGQHVRVYFPSQSKHKK</sequence>
<dbReference type="AlphaFoldDB" id="A0A8B6FYH9"/>
<dbReference type="SMART" id="SM00225">
    <property type="entry name" value="BTB"/>
    <property type="match status" value="1"/>
</dbReference>
<accession>A0A8B6FYH9</accession>
<dbReference type="PANTHER" id="PTHR22744:SF17">
    <property type="entry name" value="BTB DOMAIN-CONTAINING PROTEIN"/>
    <property type="match status" value="1"/>
</dbReference>
<proteinExistence type="predicted"/>
<dbReference type="PANTHER" id="PTHR22744">
    <property type="entry name" value="HELIX LOOP HELIX PROTEIN 21-RELATED"/>
    <property type="match status" value="1"/>
</dbReference>
<name>A0A8B6FYH9_MYTGA</name>
<dbReference type="OrthoDB" id="409824at2759"/>
<dbReference type="InterPro" id="IPR000210">
    <property type="entry name" value="BTB/POZ_dom"/>
</dbReference>
<dbReference type="Pfam" id="PF00651">
    <property type="entry name" value="BTB"/>
    <property type="match status" value="1"/>
</dbReference>
<reference evidence="2" key="1">
    <citation type="submission" date="2018-11" db="EMBL/GenBank/DDBJ databases">
        <authorList>
            <person name="Alioto T."/>
            <person name="Alioto T."/>
        </authorList>
    </citation>
    <scope>NUCLEOTIDE SEQUENCE</scope>
</reference>
<evidence type="ECO:0000313" key="2">
    <source>
        <dbReference type="EMBL" id="VDI55834.1"/>
    </source>
</evidence>
<protein>
    <recommendedName>
        <fullName evidence="1">BTB domain-containing protein</fullName>
    </recommendedName>
</protein>
<dbReference type="EMBL" id="UYJE01007547">
    <property type="protein sequence ID" value="VDI55834.1"/>
    <property type="molecule type" value="Genomic_DNA"/>
</dbReference>
<evidence type="ECO:0000313" key="3">
    <source>
        <dbReference type="Proteomes" id="UP000596742"/>
    </source>
</evidence>
<keyword evidence="3" id="KW-1185">Reference proteome</keyword>
<gene>
    <name evidence="2" type="ORF">MGAL_10B038488</name>
</gene>
<dbReference type="PROSITE" id="PS50097">
    <property type="entry name" value="BTB"/>
    <property type="match status" value="1"/>
</dbReference>
<dbReference type="SUPFAM" id="SSF54695">
    <property type="entry name" value="POZ domain"/>
    <property type="match status" value="1"/>
</dbReference>
<dbReference type="Gene3D" id="3.30.710.10">
    <property type="entry name" value="Potassium Channel Kv1.1, Chain A"/>
    <property type="match status" value="1"/>
</dbReference>